<feature type="compositionally biased region" description="Basic and acidic residues" evidence="1">
    <location>
        <begin position="22"/>
        <end position="36"/>
    </location>
</feature>
<evidence type="ECO:0000313" key="3">
    <source>
        <dbReference type="Proteomes" id="UP000324022"/>
    </source>
</evidence>
<gene>
    <name evidence="2" type="ORF">UTRI_02321</name>
</gene>
<feature type="compositionally biased region" description="Low complexity" evidence="1">
    <location>
        <begin position="69"/>
        <end position="86"/>
    </location>
</feature>
<dbReference type="Proteomes" id="UP000324022">
    <property type="component" value="Unassembled WGS sequence"/>
</dbReference>
<sequence length="292" mass="29928">MDVEPLPVQSQPSSSGTAAQQLEERKRKMKMADRGARRSTSPATLKDLSSGNEDSDADSDADVSRRSKSASSKSTRSPARPTRRSVGAADKRAAPPSSSDSDSSSSSSGSETESEPEPEANTPNASTTTTPAGARSKPTASSQSQPTARNPFLRGLTPLSTRTGANGKPTSFTRLSDLKPATLRQNLSQPGSPLSTGGSTPLSGSSQTPFFSQPVANGISAVEEKQGEIESDYESDSSASTSSSSSSSDDDGAVGVKRGKGRATAKAVGKRAGVNAAAKPAKKKKSVFGLFG</sequence>
<feature type="compositionally biased region" description="Polar residues" evidence="1">
    <location>
        <begin position="38"/>
        <end position="52"/>
    </location>
</feature>
<feature type="compositionally biased region" description="Low complexity" evidence="1">
    <location>
        <begin position="94"/>
        <end position="111"/>
    </location>
</feature>
<feature type="compositionally biased region" description="Polar residues" evidence="1">
    <location>
        <begin position="8"/>
        <end position="20"/>
    </location>
</feature>
<keyword evidence="3" id="KW-1185">Reference proteome</keyword>
<feature type="compositionally biased region" description="Polar residues" evidence="1">
    <location>
        <begin position="138"/>
        <end position="148"/>
    </location>
</feature>
<feature type="compositionally biased region" description="Low complexity" evidence="1">
    <location>
        <begin position="187"/>
        <end position="209"/>
    </location>
</feature>
<name>A0A5C3E8U2_9BASI</name>
<feature type="compositionally biased region" description="Low complexity" evidence="1">
    <location>
        <begin position="119"/>
        <end position="134"/>
    </location>
</feature>
<organism evidence="2 3">
    <name type="scientific">Ustilago trichophora</name>
    <dbReference type="NCBI Taxonomy" id="86804"/>
    <lineage>
        <taxon>Eukaryota</taxon>
        <taxon>Fungi</taxon>
        <taxon>Dikarya</taxon>
        <taxon>Basidiomycota</taxon>
        <taxon>Ustilaginomycotina</taxon>
        <taxon>Ustilaginomycetes</taxon>
        <taxon>Ustilaginales</taxon>
        <taxon>Ustilaginaceae</taxon>
        <taxon>Ustilago</taxon>
    </lineage>
</organism>
<evidence type="ECO:0000256" key="1">
    <source>
        <dbReference type="SAM" id="MobiDB-lite"/>
    </source>
</evidence>
<dbReference type="EMBL" id="OOIN01000013">
    <property type="protein sequence ID" value="SPO26047.1"/>
    <property type="molecule type" value="Genomic_DNA"/>
</dbReference>
<feature type="compositionally biased region" description="Polar residues" evidence="1">
    <location>
        <begin position="158"/>
        <end position="174"/>
    </location>
</feature>
<feature type="region of interest" description="Disordered" evidence="1">
    <location>
        <begin position="1"/>
        <end position="292"/>
    </location>
</feature>
<reference evidence="2 3" key="1">
    <citation type="submission" date="2018-03" db="EMBL/GenBank/DDBJ databases">
        <authorList>
            <person name="Guldener U."/>
        </authorList>
    </citation>
    <scope>NUCLEOTIDE SEQUENCE [LARGE SCALE GENOMIC DNA]</scope>
    <source>
        <strain evidence="2 3">NBRC100155</strain>
    </source>
</reference>
<evidence type="ECO:0000313" key="2">
    <source>
        <dbReference type="EMBL" id="SPO26047.1"/>
    </source>
</evidence>
<feature type="compositionally biased region" description="Low complexity" evidence="1">
    <location>
        <begin position="236"/>
        <end position="247"/>
    </location>
</feature>
<dbReference type="AlphaFoldDB" id="A0A5C3E8U2"/>
<protein>
    <submittedName>
        <fullName evidence="2">Uncharacterized protein</fullName>
    </submittedName>
</protein>
<proteinExistence type="predicted"/>
<accession>A0A5C3E8U2</accession>